<dbReference type="InterPro" id="IPR008969">
    <property type="entry name" value="CarboxyPept-like_regulatory"/>
</dbReference>
<reference evidence="2 3" key="1">
    <citation type="submission" date="2021-05" db="EMBL/GenBank/DDBJ databases">
        <title>The draft genome of Geobacter chapellei DSM 13688.</title>
        <authorList>
            <person name="Xu Z."/>
            <person name="Masuda Y."/>
            <person name="Itoh H."/>
            <person name="Senoo K."/>
        </authorList>
    </citation>
    <scope>NUCLEOTIDE SEQUENCE [LARGE SCALE GENOMIC DNA]</scope>
    <source>
        <strain evidence="2 3">DSM 13688</strain>
    </source>
</reference>
<accession>A0ABS5U9Z2</accession>
<dbReference type="Proteomes" id="UP000784128">
    <property type="component" value="Unassembled WGS sequence"/>
</dbReference>
<organism evidence="2 3">
    <name type="scientific">Pelotalea chapellei</name>
    <dbReference type="NCBI Taxonomy" id="44671"/>
    <lineage>
        <taxon>Bacteria</taxon>
        <taxon>Pseudomonadati</taxon>
        <taxon>Thermodesulfobacteriota</taxon>
        <taxon>Desulfuromonadia</taxon>
        <taxon>Geobacterales</taxon>
        <taxon>Geobacteraceae</taxon>
        <taxon>Pelotalea</taxon>
    </lineage>
</organism>
<feature type="signal peptide" evidence="1">
    <location>
        <begin position="1"/>
        <end position="23"/>
    </location>
</feature>
<comment type="caution">
    <text evidence="2">The sequence shown here is derived from an EMBL/GenBank/DDBJ whole genome shotgun (WGS) entry which is preliminary data.</text>
</comment>
<sequence>MKPVTLCLLLLLVLAMLSGLSFASAPGSLKAKVLDVDGKPVTGAKIFLYEGVNVRKPADFISPPSDQEGRVVVSLPPGKYRAVARIKQGPLFGPLTSGDRHSGEPTEVEVESGAEAGADFVVADIREIGQKRRSAVGETVRLHGRILDAAGKPVANAYAFASMAKEISDVPAFMSAWTDEDGRYELYLPKTGKFFLGANKQFPLPAGVAATVEIGSRPGKSDVAMDLAVTVY</sequence>
<dbReference type="RefSeq" id="WP_214299578.1">
    <property type="nucleotide sequence ID" value="NZ_JAHDYS010000010.1"/>
</dbReference>
<name>A0ABS5U9Z2_9BACT</name>
<gene>
    <name evidence="2" type="ORF">KJB30_12000</name>
</gene>
<keyword evidence="3" id="KW-1185">Reference proteome</keyword>
<dbReference type="SUPFAM" id="SSF49464">
    <property type="entry name" value="Carboxypeptidase regulatory domain-like"/>
    <property type="match status" value="1"/>
</dbReference>
<protein>
    <submittedName>
        <fullName evidence="2">Carboxypeptidase regulatory-like domain-containing protein</fullName>
    </submittedName>
</protein>
<proteinExistence type="predicted"/>
<evidence type="ECO:0000256" key="1">
    <source>
        <dbReference type="SAM" id="SignalP"/>
    </source>
</evidence>
<evidence type="ECO:0000313" key="2">
    <source>
        <dbReference type="EMBL" id="MBT1072513.1"/>
    </source>
</evidence>
<feature type="chain" id="PRO_5046818100" evidence="1">
    <location>
        <begin position="24"/>
        <end position="232"/>
    </location>
</feature>
<dbReference type="EMBL" id="JAHDYS010000010">
    <property type="protein sequence ID" value="MBT1072513.1"/>
    <property type="molecule type" value="Genomic_DNA"/>
</dbReference>
<keyword evidence="1" id="KW-0732">Signal</keyword>
<evidence type="ECO:0000313" key="3">
    <source>
        <dbReference type="Proteomes" id="UP000784128"/>
    </source>
</evidence>